<dbReference type="CDD" id="cd02583">
    <property type="entry name" value="RNAP_III_RPC1_N"/>
    <property type="match status" value="1"/>
</dbReference>
<dbReference type="Gene3D" id="6.20.50.80">
    <property type="match status" value="1"/>
</dbReference>
<dbReference type="InterPro" id="IPR035697">
    <property type="entry name" value="RNAP_III_RPC1_N"/>
</dbReference>
<evidence type="ECO:0000313" key="16">
    <source>
        <dbReference type="EMBL" id="TFK22188.1"/>
    </source>
</evidence>
<keyword evidence="10 14" id="KW-0804">Transcription</keyword>
<evidence type="ECO:0000313" key="17">
    <source>
        <dbReference type="Proteomes" id="UP000307440"/>
    </source>
</evidence>
<evidence type="ECO:0000256" key="6">
    <source>
        <dbReference type="ARBA" id="ARBA00022695"/>
    </source>
</evidence>
<dbReference type="Gene3D" id="4.10.860.120">
    <property type="entry name" value="RNA polymerase II, clamp domain"/>
    <property type="match status" value="1"/>
</dbReference>
<comment type="subcellular location">
    <subcellularLocation>
        <location evidence="1">Nucleus</location>
    </subcellularLocation>
</comment>
<keyword evidence="5 14" id="KW-0808">Transferase</keyword>
<dbReference type="Gene3D" id="2.40.40.20">
    <property type="match status" value="1"/>
</dbReference>
<dbReference type="EMBL" id="ML210247">
    <property type="protein sequence ID" value="TFK22188.1"/>
    <property type="molecule type" value="Genomic_DNA"/>
</dbReference>
<comment type="function">
    <text evidence="13">DNA-dependent RNA polymerase catalyzes the transcription of DNA into RNA using the four ribonucleoside triphosphates as substrates. Largest and catalytic core component of RNA polymerase III which synthesizes small RNAs, such as 5S rRNA and tRNAs. Forms the polymerase active center together with the second largest subunit. A single-stranded DNA template strand of the promoter is positioned within the central active site cleft of Pol III. A bridging helix emanates from RPC1 and crosses the cleft near the catalytic site and is thought to promote translocation of Pol III by acting as a ratchet that moves the RNA-DNA hybrid through the active site by switching from straight to bent conformations at each step of nucleotide addition.</text>
</comment>
<keyword evidence="8" id="KW-0862">Zinc</keyword>
<dbReference type="GO" id="GO:0003899">
    <property type="term" value="F:DNA-directed RNA polymerase activity"/>
    <property type="evidence" value="ECO:0007669"/>
    <property type="project" value="UniProtKB-EC"/>
</dbReference>
<dbReference type="PANTHER" id="PTHR48446:SF1">
    <property type="entry name" value="DNA-DIRECTED RNA POLYMERASE SUBUNIT BETA' N-TERMINAL SECTION"/>
    <property type="match status" value="1"/>
</dbReference>
<dbReference type="Pfam" id="PF04998">
    <property type="entry name" value="RNA_pol_Rpb1_5"/>
    <property type="match status" value="1"/>
</dbReference>
<dbReference type="InterPro" id="IPR038120">
    <property type="entry name" value="Rpb1_funnel_sf"/>
</dbReference>
<comment type="catalytic activity">
    <reaction evidence="12 14">
        <text>RNA(n) + a ribonucleoside 5'-triphosphate = RNA(n+1) + diphosphate</text>
        <dbReference type="Rhea" id="RHEA:21248"/>
        <dbReference type="Rhea" id="RHEA-COMP:14527"/>
        <dbReference type="Rhea" id="RHEA-COMP:17342"/>
        <dbReference type="ChEBI" id="CHEBI:33019"/>
        <dbReference type="ChEBI" id="CHEBI:61557"/>
        <dbReference type="ChEBI" id="CHEBI:140395"/>
        <dbReference type="EC" id="2.7.7.6"/>
    </reaction>
</comment>
<keyword evidence="17" id="KW-1185">Reference proteome</keyword>
<feature type="domain" description="RNA polymerase N-terminal" evidence="15">
    <location>
        <begin position="244"/>
        <end position="544"/>
    </location>
</feature>
<name>A0A5C3L1U3_COPMA</name>
<evidence type="ECO:0000256" key="8">
    <source>
        <dbReference type="ARBA" id="ARBA00022833"/>
    </source>
</evidence>
<evidence type="ECO:0000256" key="13">
    <source>
        <dbReference type="ARBA" id="ARBA00058108"/>
    </source>
</evidence>
<keyword evidence="6 14" id="KW-0548">Nucleotidyltransferase</keyword>
<keyword evidence="9" id="KW-0460">Magnesium</keyword>
<organism evidence="16 17">
    <name type="scientific">Coprinopsis marcescibilis</name>
    <name type="common">Agaric fungus</name>
    <name type="synonym">Psathyrella marcescibilis</name>
    <dbReference type="NCBI Taxonomy" id="230819"/>
    <lineage>
        <taxon>Eukaryota</taxon>
        <taxon>Fungi</taxon>
        <taxon>Dikarya</taxon>
        <taxon>Basidiomycota</taxon>
        <taxon>Agaricomycotina</taxon>
        <taxon>Agaricomycetes</taxon>
        <taxon>Agaricomycetidae</taxon>
        <taxon>Agaricales</taxon>
        <taxon>Agaricineae</taxon>
        <taxon>Psathyrellaceae</taxon>
        <taxon>Coprinopsis</taxon>
    </lineage>
</organism>
<comment type="similarity">
    <text evidence="2 14">Belongs to the RNA polymerase beta' chain family.</text>
</comment>
<evidence type="ECO:0000256" key="5">
    <source>
        <dbReference type="ARBA" id="ARBA00022679"/>
    </source>
</evidence>
<dbReference type="InterPro" id="IPR007081">
    <property type="entry name" value="RNA_pol_Rpb1_5"/>
</dbReference>
<dbReference type="InterPro" id="IPR044893">
    <property type="entry name" value="RNA_pol_Rpb1_clamp_domain"/>
</dbReference>
<dbReference type="PANTHER" id="PTHR48446">
    <property type="entry name" value="DNA-DIRECTED RNA POLYMERASE SUBUNIT BETA' N-TERMINAL SECTION"/>
    <property type="match status" value="1"/>
</dbReference>
<dbReference type="GO" id="GO:0006351">
    <property type="term" value="P:DNA-templated transcription"/>
    <property type="evidence" value="ECO:0007669"/>
    <property type="project" value="InterPro"/>
</dbReference>
<evidence type="ECO:0000256" key="3">
    <source>
        <dbReference type="ARBA" id="ARBA00011206"/>
    </source>
</evidence>
<dbReference type="FunFam" id="1.10.132.30:FF:000001">
    <property type="entry name" value="DNA-directed RNA polymerase subunit"/>
    <property type="match status" value="1"/>
</dbReference>
<evidence type="ECO:0000256" key="7">
    <source>
        <dbReference type="ARBA" id="ARBA00022723"/>
    </source>
</evidence>
<keyword evidence="7" id="KW-0479">Metal-binding</keyword>
<comment type="subunit">
    <text evidence="3">Component of the RNA polymerase III (Pol III) complex consisting of 17 subunits.</text>
</comment>
<sequence length="1402" mass="156626">MKEAVSHQAPKVIKKIQFSTLNAQDTVKISEFEVTHRDLYTPTDRLPVKHGVLDRRLGTTDKSAFCETCGQNAVNCVGHYAYIKLCVPVFHIGFFKHTVGILQSICKTCARVLLSEPDRRLYLKRFRRPHLENMQRQALFKAVNTTARKVVHCPYCSGTNGAVKTAGALKIIHDKFRAKKTAEELEKWKKTFSTAIESQKELAMYLNKAVHEDLNALKVLDLFRRISDEDCELLGLRPDWGRPEGFIWQYISVPPVCIRPSVAQDGASNEDDLTVKLTEIVFTNALIKQGLTKGAPTPQFMEQWEFLQLSVAMYINSELPGVPSQMGQKPIRGFVQRLKGKQGRFRGNLSGKRVDFSGRTVISPDPNLRIDEVAVPERVAKILTYPERVTAHNINGLKQAVRNGTELHPGANYVARGEVKKFLKFGNRAAIADNLAIGDVVERHLVDGDVVLFNRQPSLHKLSIMCHRAKIRPWRTFRLNECVCGPYNADFDGDEMNLHVPQTEEARTEALELMNVKRNLVTPRNGEPVIAAIQDFITASFLLSRKDRFLDRRQFTQLCCFLGDASMQIDIPPPTIWKPIQLWTGKQVFNVLMRPNKQSKILVNVECKCQKWEEAKPQNFPPRISLQPDLSPNDGWLVVVNSEIMCGVMDKATVGSGKKKSIFGVILRDYGPDEAAAAMNRLAKLCARYLANYGFSLGINDVIPGPKLSAQKDILVERAYADCQDLIALAKKGKLENKPGCNQEETLEAMISSVLSKVREEVGQICMKELSRHNAPLIMATCGSKGSVINVSQMVACVGQQIIAGHRVPDGFQDRSLPHFPKKSKTPPSKGFVRNSFFSGLVASEFLFHAISGREGLVDTAVKTAETGYMQRRLMKALEDLTTQYDLSVRSSVGGVVQFQYGDDGLDPACLEGDAQPIDMDRSWTHAQAVKGRKERALLPYEILEIVDRELASPKFVNTCLPAYRDTVREYIFENIVSHVAKIRQNHGMFDAMEKQDEWDEDTDLSLGASVADKVAVDNKSKVTEPQIREFLHLCWVKYAKARIEPGSTVGAVGAQSIGEPGTQMTLKTFHFAGVASMNVTLGVPRIKEIINAAKAISTPIISCKLVTPDSEPSARIVKGRLEKTLLRDIASVFEEAYAPEYTYIGIIIDVEAIQKLQLELTLDDVKWAIVGARKLKIKQESITVVPRKNRIRIYIDGEDKFYRLRELRRGLGDVVVKGLPTIQRAVINIKDKDDWRGKKNDKELLVEGYGLQTCMITEGVIGEFTTSNHVIETAQVLGIEAARRTIINEIQYTMKSHDMNIDPRHVMLLGDVMTYKGEVLGITRFGVAKMKDSVLMLASFEKTTDHLFDASAYGKTDSIAGVSESIIMGNPAAMCGTSMPALFVPPPRLKKRRNLVFEGAL</sequence>
<evidence type="ECO:0000256" key="11">
    <source>
        <dbReference type="ARBA" id="ARBA00023242"/>
    </source>
</evidence>
<dbReference type="InterPro" id="IPR007083">
    <property type="entry name" value="RNA_pol_Rpb1_4"/>
</dbReference>
<dbReference type="NCBIfam" id="NF006336">
    <property type="entry name" value="PRK08566.1"/>
    <property type="match status" value="1"/>
</dbReference>
<dbReference type="OrthoDB" id="270392at2759"/>
<evidence type="ECO:0000256" key="10">
    <source>
        <dbReference type="ARBA" id="ARBA00023163"/>
    </source>
</evidence>
<keyword evidence="4 14" id="KW-0240">DNA-directed RNA polymerase</keyword>
<evidence type="ECO:0000256" key="12">
    <source>
        <dbReference type="ARBA" id="ARBA00048552"/>
    </source>
</evidence>
<dbReference type="Pfam" id="PF04997">
    <property type="entry name" value="RNA_pol_Rpb1_1"/>
    <property type="match status" value="1"/>
</dbReference>
<dbReference type="CDD" id="cd02736">
    <property type="entry name" value="RNAP_III_Rpc1_C"/>
    <property type="match status" value="1"/>
</dbReference>
<accession>A0A5C3L1U3</accession>
<dbReference type="SUPFAM" id="SSF64484">
    <property type="entry name" value="beta and beta-prime subunits of DNA dependent RNA-polymerase"/>
    <property type="match status" value="1"/>
</dbReference>
<dbReference type="Gene3D" id="1.10.132.30">
    <property type="match status" value="1"/>
</dbReference>
<dbReference type="FunFam" id="1.10.150.390:FF:000004">
    <property type="entry name" value="DNA-directed RNA polymerase subunit"/>
    <property type="match status" value="1"/>
</dbReference>
<evidence type="ECO:0000256" key="9">
    <source>
        <dbReference type="ARBA" id="ARBA00022842"/>
    </source>
</evidence>
<dbReference type="InterPro" id="IPR006592">
    <property type="entry name" value="RNA_pol_N"/>
</dbReference>
<reference evidence="16 17" key="1">
    <citation type="journal article" date="2019" name="Nat. Ecol. Evol.">
        <title>Megaphylogeny resolves global patterns of mushroom evolution.</title>
        <authorList>
            <person name="Varga T."/>
            <person name="Krizsan K."/>
            <person name="Foldi C."/>
            <person name="Dima B."/>
            <person name="Sanchez-Garcia M."/>
            <person name="Sanchez-Ramirez S."/>
            <person name="Szollosi G.J."/>
            <person name="Szarkandi J.G."/>
            <person name="Papp V."/>
            <person name="Albert L."/>
            <person name="Andreopoulos W."/>
            <person name="Angelini C."/>
            <person name="Antonin V."/>
            <person name="Barry K.W."/>
            <person name="Bougher N.L."/>
            <person name="Buchanan P."/>
            <person name="Buyck B."/>
            <person name="Bense V."/>
            <person name="Catcheside P."/>
            <person name="Chovatia M."/>
            <person name="Cooper J."/>
            <person name="Damon W."/>
            <person name="Desjardin D."/>
            <person name="Finy P."/>
            <person name="Geml J."/>
            <person name="Haridas S."/>
            <person name="Hughes K."/>
            <person name="Justo A."/>
            <person name="Karasinski D."/>
            <person name="Kautmanova I."/>
            <person name="Kiss B."/>
            <person name="Kocsube S."/>
            <person name="Kotiranta H."/>
            <person name="LaButti K.M."/>
            <person name="Lechner B.E."/>
            <person name="Liimatainen K."/>
            <person name="Lipzen A."/>
            <person name="Lukacs Z."/>
            <person name="Mihaltcheva S."/>
            <person name="Morgado L.N."/>
            <person name="Niskanen T."/>
            <person name="Noordeloos M.E."/>
            <person name="Ohm R.A."/>
            <person name="Ortiz-Santana B."/>
            <person name="Ovrebo C."/>
            <person name="Racz N."/>
            <person name="Riley R."/>
            <person name="Savchenko A."/>
            <person name="Shiryaev A."/>
            <person name="Soop K."/>
            <person name="Spirin V."/>
            <person name="Szebenyi C."/>
            <person name="Tomsovsky M."/>
            <person name="Tulloss R.E."/>
            <person name="Uehling J."/>
            <person name="Grigoriev I.V."/>
            <person name="Vagvolgyi C."/>
            <person name="Papp T."/>
            <person name="Martin F.M."/>
            <person name="Miettinen O."/>
            <person name="Hibbett D.S."/>
            <person name="Nagy L.G."/>
        </authorList>
    </citation>
    <scope>NUCLEOTIDE SEQUENCE [LARGE SCALE GENOMIC DNA]</scope>
    <source>
        <strain evidence="16 17">CBS 121175</strain>
    </source>
</reference>
<dbReference type="EC" id="2.7.7.6" evidence="14"/>
<evidence type="ECO:0000256" key="4">
    <source>
        <dbReference type="ARBA" id="ARBA00022478"/>
    </source>
</evidence>
<dbReference type="Gene3D" id="1.10.150.390">
    <property type="match status" value="1"/>
</dbReference>
<dbReference type="Gene3D" id="1.10.274.100">
    <property type="entry name" value="RNA polymerase Rpb1, domain 3"/>
    <property type="match status" value="1"/>
</dbReference>
<dbReference type="FunFam" id="1.10.274.100:FF:000005">
    <property type="entry name" value="DNA-directed RNA polymerase subunit"/>
    <property type="match status" value="1"/>
</dbReference>
<dbReference type="InterPro" id="IPR007080">
    <property type="entry name" value="RNA_pol_Rpb1_1"/>
</dbReference>
<proteinExistence type="inferred from homology"/>
<dbReference type="Pfam" id="PF05000">
    <property type="entry name" value="RNA_pol_Rpb1_4"/>
    <property type="match status" value="1"/>
</dbReference>
<evidence type="ECO:0000256" key="2">
    <source>
        <dbReference type="ARBA" id="ARBA00006460"/>
    </source>
</evidence>
<dbReference type="Pfam" id="PF00623">
    <property type="entry name" value="RNA_pol_Rpb1_2"/>
    <property type="match status" value="1"/>
</dbReference>
<dbReference type="Gene3D" id="6.10.250.2940">
    <property type="match status" value="1"/>
</dbReference>
<dbReference type="InterPro" id="IPR035698">
    <property type="entry name" value="RNAP_III_Rpc1_C"/>
</dbReference>
<dbReference type="InterPro" id="IPR042102">
    <property type="entry name" value="RNA_pol_Rpb1_3_sf"/>
</dbReference>
<gene>
    <name evidence="16" type="ORF">FA15DRAFT_758188</name>
</gene>
<dbReference type="GO" id="GO:0046872">
    <property type="term" value="F:metal ion binding"/>
    <property type="evidence" value="ECO:0007669"/>
    <property type="project" value="UniProtKB-KW"/>
</dbReference>
<dbReference type="SMART" id="SM00663">
    <property type="entry name" value="RPOLA_N"/>
    <property type="match status" value="1"/>
</dbReference>
<dbReference type="FunFam" id="2.40.40.20:FF:000019">
    <property type="entry name" value="DNA-directed RNA polymerase II subunit RPB1"/>
    <property type="match status" value="1"/>
</dbReference>
<dbReference type="STRING" id="230819.A0A5C3L1U3"/>
<evidence type="ECO:0000259" key="15">
    <source>
        <dbReference type="SMART" id="SM00663"/>
    </source>
</evidence>
<evidence type="ECO:0000256" key="1">
    <source>
        <dbReference type="ARBA" id="ARBA00004123"/>
    </source>
</evidence>
<dbReference type="GO" id="GO:0003677">
    <property type="term" value="F:DNA binding"/>
    <property type="evidence" value="ECO:0007669"/>
    <property type="project" value="InterPro"/>
</dbReference>
<dbReference type="Pfam" id="PF04983">
    <property type="entry name" value="RNA_pol_Rpb1_3"/>
    <property type="match status" value="1"/>
</dbReference>
<dbReference type="InterPro" id="IPR007066">
    <property type="entry name" value="RNA_pol_Rpb1_3"/>
</dbReference>
<dbReference type="GO" id="GO:0000428">
    <property type="term" value="C:DNA-directed RNA polymerase complex"/>
    <property type="evidence" value="ECO:0007669"/>
    <property type="project" value="UniProtKB-KW"/>
</dbReference>
<dbReference type="InterPro" id="IPR015700">
    <property type="entry name" value="RPC1"/>
</dbReference>
<evidence type="ECO:0000256" key="14">
    <source>
        <dbReference type="RuleBase" id="RU004279"/>
    </source>
</evidence>
<dbReference type="Proteomes" id="UP000307440">
    <property type="component" value="Unassembled WGS sequence"/>
</dbReference>
<keyword evidence="11" id="KW-0539">Nucleus</keyword>
<dbReference type="FunFam" id="4.10.860.120:FF:000004">
    <property type="entry name" value="DNA-directed RNA polymerase subunit"/>
    <property type="match status" value="1"/>
</dbReference>
<protein>
    <recommendedName>
        <fullName evidence="14">DNA-directed RNA polymerase subunit</fullName>
        <ecNumber evidence="14">2.7.7.6</ecNumber>
    </recommendedName>
</protein>
<dbReference type="GO" id="GO:0005634">
    <property type="term" value="C:nucleus"/>
    <property type="evidence" value="ECO:0007669"/>
    <property type="project" value="UniProtKB-SubCell"/>
</dbReference>
<dbReference type="InterPro" id="IPR000722">
    <property type="entry name" value="RNA_pol_asu"/>
</dbReference>
<dbReference type="FunFam" id="3.30.1490.180:FF:000002">
    <property type="entry name" value="DNA-directed RNA polymerase subunit"/>
    <property type="match status" value="1"/>
</dbReference>
<dbReference type="Gene3D" id="3.30.1490.180">
    <property type="entry name" value="RNA polymerase ii"/>
    <property type="match status" value="1"/>
</dbReference>